<name>A0A1G6CMC4_EUBOX</name>
<evidence type="ECO:0000313" key="2">
    <source>
        <dbReference type="Proteomes" id="UP000199228"/>
    </source>
</evidence>
<organism evidence="1 2">
    <name type="scientific">Eubacterium oxidoreducens</name>
    <dbReference type="NCBI Taxonomy" id="1732"/>
    <lineage>
        <taxon>Bacteria</taxon>
        <taxon>Bacillati</taxon>
        <taxon>Bacillota</taxon>
        <taxon>Clostridia</taxon>
        <taxon>Eubacteriales</taxon>
        <taxon>Eubacteriaceae</taxon>
        <taxon>Eubacterium</taxon>
    </lineage>
</organism>
<dbReference type="InterPro" id="IPR025332">
    <property type="entry name" value="DUF4238"/>
</dbReference>
<proteinExistence type="predicted"/>
<accession>A0A1G6CMC4</accession>
<protein>
    <recommendedName>
        <fullName evidence="3">DUF4238 domain-containing protein</fullName>
    </recommendedName>
</protein>
<dbReference type="RefSeq" id="WP_176762415.1">
    <property type="nucleotide sequence ID" value="NZ_FMXR01000022.1"/>
</dbReference>
<keyword evidence="2" id="KW-1185">Reference proteome</keyword>
<evidence type="ECO:0000313" key="1">
    <source>
        <dbReference type="EMBL" id="SDB34026.1"/>
    </source>
</evidence>
<dbReference type="Pfam" id="PF14022">
    <property type="entry name" value="DUF4238"/>
    <property type="match status" value="1"/>
</dbReference>
<evidence type="ECO:0008006" key="3">
    <source>
        <dbReference type="Google" id="ProtNLM"/>
    </source>
</evidence>
<dbReference type="AlphaFoldDB" id="A0A1G6CMC4"/>
<dbReference type="STRING" id="1732.SAMN02910417_02518"/>
<sequence length="291" mass="33742">MENITVKQHYVPRFYLEYFVGEDSFIHVWNVEKKRFIVTRPKDICHEDNLYETAWEQESPELGKFVLHNQIEKYFSRCEAEFANLQKLILDVCLNDKNKNALILHSQEKKLLRRFFANMLLRNPYTMEKLGVDGSLDDLEGNSEIEALREVTKVLGINDFDALVQMSYKKVVLIDEMPESYVNGVCHDLEDVALEFFYSKDGGFITADFPVSFGRDSEIKDGSIQTAYFPLSPKVAVLWGNYGDLRKRSNRVVEIDMESVIDFNKTFLKGNAGRYKYVFADCQEALEACIE</sequence>
<gene>
    <name evidence="1" type="ORF">SAMN02910417_02518</name>
</gene>
<reference evidence="1 2" key="1">
    <citation type="submission" date="2016-10" db="EMBL/GenBank/DDBJ databases">
        <authorList>
            <person name="de Groot N.N."/>
        </authorList>
    </citation>
    <scope>NUCLEOTIDE SEQUENCE [LARGE SCALE GENOMIC DNA]</scope>
    <source>
        <strain evidence="1 2">DSM 3217</strain>
    </source>
</reference>
<dbReference type="Proteomes" id="UP000199228">
    <property type="component" value="Unassembled WGS sequence"/>
</dbReference>
<dbReference type="EMBL" id="FMXR01000022">
    <property type="protein sequence ID" value="SDB34026.1"/>
    <property type="molecule type" value="Genomic_DNA"/>
</dbReference>